<proteinExistence type="predicted"/>
<protein>
    <recommendedName>
        <fullName evidence="1">Helicase XPB/Ssl2 N-terminal domain-containing protein</fullName>
    </recommendedName>
</protein>
<dbReference type="EMBL" id="CP019699">
    <property type="protein sequence ID" value="AQS56271.1"/>
    <property type="molecule type" value="Genomic_DNA"/>
</dbReference>
<dbReference type="OrthoDB" id="2987331at2"/>
<dbReference type="STRING" id="1471761.B0W44_11340"/>
<evidence type="ECO:0000313" key="2">
    <source>
        <dbReference type="EMBL" id="AQS56271.1"/>
    </source>
</evidence>
<dbReference type="RefSeq" id="WP_077720129.1">
    <property type="nucleotide sequence ID" value="NZ_CP019699.1"/>
</dbReference>
<dbReference type="InterPro" id="IPR032830">
    <property type="entry name" value="XPB/Ssl2_N"/>
</dbReference>
<evidence type="ECO:0000313" key="3">
    <source>
        <dbReference type="Proteomes" id="UP000188603"/>
    </source>
</evidence>
<organism evidence="2 3">
    <name type="scientific">Novibacillus thermophilus</name>
    <dbReference type="NCBI Taxonomy" id="1471761"/>
    <lineage>
        <taxon>Bacteria</taxon>
        <taxon>Bacillati</taxon>
        <taxon>Bacillota</taxon>
        <taxon>Bacilli</taxon>
        <taxon>Bacillales</taxon>
        <taxon>Thermoactinomycetaceae</taxon>
        <taxon>Novibacillus</taxon>
    </lineage>
</organism>
<dbReference type="Pfam" id="PF13625">
    <property type="entry name" value="Helicase_C_3"/>
    <property type="match status" value="1"/>
</dbReference>
<name>A0A1U9K8B3_9BACL</name>
<keyword evidence="3" id="KW-1185">Reference proteome</keyword>
<dbReference type="AlphaFoldDB" id="A0A1U9K8B3"/>
<sequence length="625" mass="72161">MGGVVMIKVKDCWDQLSSRVQQKIVSHHPHVSGDSSRKELTDPLYWESYLKELNRDEKAVVHWMALERGEVGLSFRDLRGNDLPLRPVPFRVALTRLRQRGVVYAVRQKWGETFYIIPGDIREAWLKSVLTDATAPAENVEVTALAPPGSVHDLFHLMVMIDRDGLPLTEKGDVRRRAAQKMDVELETEGEAFADARWINRNEPTGFHIVFQIAEWCGLLTAETGRWALKRQALDTWLTMSYKGAAAYVYQQVKRALLQENPRLAAVLWWMEQQSEWVSVRDMALMWLQKTEKPERNWKALADAWMKTCLRPFHSLGWIDWGECLSGTAWRWSVFSPFVEGKDAVEQRWFVQPNFEWLIPFNFPLDLRWKAAQFADLVQTDRLCTYVLSGDSVKRGLAKGWTAEDIVQFLKRYSAVPLPQNVVASIRQWEKNLIGPVRLERVLLMSCEDEHIARQLSTDPSIGPSFRRRLGGRHFVVDEQSAGRLVRQLEAAGYPPFTIERSGAAEDASSQPVAGDKKHRLQVENRYPELTEAVPGLERLPKLWTSTMRLYHPSTLIKLVERAVEMQLELEWRRPRSDRCDILRPIRVFNTDGVWKVEGLDQKEEAKEIELQHIGEVRIRVPELT</sequence>
<dbReference type="Proteomes" id="UP000188603">
    <property type="component" value="Chromosome"/>
</dbReference>
<reference evidence="2 3" key="1">
    <citation type="journal article" date="2015" name="Int. J. Syst. Evol. Microbiol.">
        <title>Novibacillus thermophilus gen. nov., sp. nov., a Gram-staining-negative and moderately thermophilic member of the family Thermoactinomycetaceae.</title>
        <authorList>
            <person name="Yang G."/>
            <person name="Chen J."/>
            <person name="Zhou S."/>
        </authorList>
    </citation>
    <scope>NUCLEOTIDE SEQUENCE [LARGE SCALE GENOMIC DNA]</scope>
    <source>
        <strain evidence="2 3">SG-1</strain>
    </source>
</reference>
<gene>
    <name evidence="2" type="ORF">B0W44_11340</name>
</gene>
<accession>A0A1U9K8B3</accession>
<feature type="domain" description="Helicase XPB/Ssl2 N-terminal" evidence="1">
    <location>
        <begin position="351"/>
        <end position="469"/>
    </location>
</feature>
<evidence type="ECO:0000259" key="1">
    <source>
        <dbReference type="Pfam" id="PF13625"/>
    </source>
</evidence>
<dbReference type="KEGG" id="ntr:B0W44_11340"/>